<evidence type="ECO:0000313" key="2">
    <source>
        <dbReference type="EMBL" id="TNN56885.1"/>
    </source>
</evidence>
<feature type="compositionally biased region" description="Basic and acidic residues" evidence="1">
    <location>
        <begin position="26"/>
        <end position="35"/>
    </location>
</feature>
<dbReference type="EMBL" id="SRLO01000418">
    <property type="protein sequence ID" value="TNN56885.1"/>
    <property type="molecule type" value="Genomic_DNA"/>
</dbReference>
<comment type="caution">
    <text evidence="2">The sequence shown here is derived from an EMBL/GenBank/DDBJ whole genome shotgun (WGS) entry which is preliminary data.</text>
</comment>
<organism evidence="2 3">
    <name type="scientific">Liparis tanakae</name>
    <name type="common">Tanaka's snailfish</name>
    <dbReference type="NCBI Taxonomy" id="230148"/>
    <lineage>
        <taxon>Eukaryota</taxon>
        <taxon>Metazoa</taxon>
        <taxon>Chordata</taxon>
        <taxon>Craniata</taxon>
        <taxon>Vertebrata</taxon>
        <taxon>Euteleostomi</taxon>
        <taxon>Actinopterygii</taxon>
        <taxon>Neopterygii</taxon>
        <taxon>Teleostei</taxon>
        <taxon>Neoteleostei</taxon>
        <taxon>Acanthomorphata</taxon>
        <taxon>Eupercaria</taxon>
        <taxon>Perciformes</taxon>
        <taxon>Cottioidei</taxon>
        <taxon>Cottales</taxon>
        <taxon>Liparidae</taxon>
        <taxon>Liparis</taxon>
    </lineage>
</organism>
<keyword evidence="3" id="KW-1185">Reference proteome</keyword>
<feature type="region of interest" description="Disordered" evidence="1">
    <location>
        <begin position="53"/>
        <end position="102"/>
    </location>
</feature>
<feature type="region of interest" description="Disordered" evidence="1">
    <location>
        <begin position="1"/>
        <end position="35"/>
    </location>
</feature>
<gene>
    <name evidence="2" type="ORF">EYF80_032875</name>
</gene>
<reference evidence="2 3" key="1">
    <citation type="submission" date="2019-03" db="EMBL/GenBank/DDBJ databases">
        <title>First draft genome of Liparis tanakae, snailfish: a comprehensive survey of snailfish specific genes.</title>
        <authorList>
            <person name="Kim W."/>
            <person name="Song I."/>
            <person name="Jeong J.-H."/>
            <person name="Kim D."/>
            <person name="Kim S."/>
            <person name="Ryu S."/>
            <person name="Song J.Y."/>
            <person name="Lee S.K."/>
        </authorList>
    </citation>
    <scope>NUCLEOTIDE SEQUENCE [LARGE SCALE GENOMIC DNA]</scope>
    <source>
        <tissue evidence="2">Muscle</tissue>
    </source>
</reference>
<evidence type="ECO:0000256" key="1">
    <source>
        <dbReference type="SAM" id="MobiDB-lite"/>
    </source>
</evidence>
<dbReference type="AlphaFoldDB" id="A0A4Z2GUV4"/>
<protein>
    <submittedName>
        <fullName evidence="2">Uncharacterized protein</fullName>
    </submittedName>
</protein>
<evidence type="ECO:0000313" key="3">
    <source>
        <dbReference type="Proteomes" id="UP000314294"/>
    </source>
</evidence>
<proteinExistence type="predicted"/>
<accession>A0A4Z2GUV4</accession>
<sequence length="152" mass="16530">MGEGGGGLCHSRYSGQEPGRPGCQSADRKERIPKLKLDVVAEYRSRGAASWFWPDSSSAVNTRPHRAAATAASAKAERENTNTERRDGRGTQRSLPASPSVLIHPLPRPGFHIVHTVTIYSQVSDAACRSRVSMLSHEQSKQVLSGLVIVER</sequence>
<dbReference type="Proteomes" id="UP000314294">
    <property type="component" value="Unassembled WGS sequence"/>
</dbReference>
<feature type="compositionally biased region" description="Basic and acidic residues" evidence="1">
    <location>
        <begin position="75"/>
        <end position="90"/>
    </location>
</feature>
<name>A0A4Z2GUV4_9TELE</name>